<dbReference type="InterPro" id="IPR002347">
    <property type="entry name" value="SDR_fam"/>
</dbReference>
<dbReference type="InterPro" id="IPR036291">
    <property type="entry name" value="NAD(P)-bd_dom_sf"/>
</dbReference>
<comment type="caution">
    <text evidence="1">The sequence shown here is derived from an EMBL/GenBank/DDBJ whole genome shotgun (WGS) entry which is preliminary data.</text>
</comment>
<proteinExistence type="predicted"/>
<dbReference type="EMBL" id="BARV01045614">
    <property type="protein sequence ID" value="GAI70424.1"/>
    <property type="molecule type" value="Genomic_DNA"/>
</dbReference>
<dbReference type="SUPFAM" id="SSF51735">
    <property type="entry name" value="NAD(P)-binding Rossmann-fold domains"/>
    <property type="match status" value="1"/>
</dbReference>
<evidence type="ECO:0000313" key="1">
    <source>
        <dbReference type="EMBL" id="GAI70424.1"/>
    </source>
</evidence>
<sequence>TALTLAREGANVVVNDIDGKAAQQLATEIESMGRQALAIKADVSQSKEVS</sequence>
<name>X1SRH9_9ZZZZ</name>
<feature type="non-terminal residue" evidence="1">
    <location>
        <position position="50"/>
    </location>
</feature>
<dbReference type="Pfam" id="PF00106">
    <property type="entry name" value="adh_short"/>
    <property type="match status" value="1"/>
</dbReference>
<accession>X1SRH9</accession>
<feature type="non-terminal residue" evidence="1">
    <location>
        <position position="1"/>
    </location>
</feature>
<protein>
    <submittedName>
        <fullName evidence="1">Uncharacterized protein</fullName>
    </submittedName>
</protein>
<gene>
    <name evidence="1" type="ORF">S06H3_66698</name>
</gene>
<reference evidence="1" key="1">
    <citation type="journal article" date="2014" name="Front. Microbiol.">
        <title>High frequency of phylogenetically diverse reductive dehalogenase-homologous genes in deep subseafloor sedimentary metagenomes.</title>
        <authorList>
            <person name="Kawai M."/>
            <person name="Futagami T."/>
            <person name="Toyoda A."/>
            <person name="Takaki Y."/>
            <person name="Nishi S."/>
            <person name="Hori S."/>
            <person name="Arai W."/>
            <person name="Tsubouchi T."/>
            <person name="Morono Y."/>
            <person name="Uchiyama I."/>
            <person name="Ito T."/>
            <person name="Fujiyama A."/>
            <person name="Inagaki F."/>
            <person name="Takami H."/>
        </authorList>
    </citation>
    <scope>NUCLEOTIDE SEQUENCE</scope>
    <source>
        <strain evidence="1">Expedition CK06-06</strain>
    </source>
</reference>
<organism evidence="1">
    <name type="scientific">marine sediment metagenome</name>
    <dbReference type="NCBI Taxonomy" id="412755"/>
    <lineage>
        <taxon>unclassified sequences</taxon>
        <taxon>metagenomes</taxon>
        <taxon>ecological metagenomes</taxon>
    </lineage>
</organism>
<dbReference type="AlphaFoldDB" id="X1SRH9"/>
<dbReference type="Gene3D" id="3.40.50.720">
    <property type="entry name" value="NAD(P)-binding Rossmann-like Domain"/>
    <property type="match status" value="1"/>
</dbReference>